<sequence length="113" mass="12471">MLDVGERESRPASRETKVKPYLGFCDPRHQCATEFRRDPGTVLNRGRWVTGLGVHQPQPEPAQDIPSQRHCSCTTSEAQAHSLRPSNFAPTGETIAIGSPPNKQRRATAPGKR</sequence>
<dbReference type="KEGG" id="pno:SNOG_02109"/>
<dbReference type="Proteomes" id="UP000001055">
    <property type="component" value="Unassembled WGS sequence"/>
</dbReference>
<evidence type="ECO:0000313" key="3">
    <source>
        <dbReference type="Proteomes" id="UP000001055"/>
    </source>
</evidence>
<dbReference type="InParanoid" id="Q0V1K5"/>
<feature type="compositionally biased region" description="Polar residues" evidence="1">
    <location>
        <begin position="77"/>
        <end position="89"/>
    </location>
</feature>
<name>Q0V1K5_PHANO</name>
<dbReference type="VEuPathDB" id="FungiDB:JI435_021090"/>
<dbReference type="RefSeq" id="XP_001792726.1">
    <property type="nucleotide sequence ID" value="XM_001792674.1"/>
</dbReference>
<protein>
    <submittedName>
        <fullName evidence="2">Uncharacterized protein</fullName>
    </submittedName>
</protein>
<proteinExistence type="predicted"/>
<organism evidence="2 3">
    <name type="scientific">Phaeosphaeria nodorum (strain SN15 / ATCC MYA-4574 / FGSC 10173)</name>
    <name type="common">Glume blotch fungus</name>
    <name type="synonym">Parastagonospora nodorum</name>
    <dbReference type="NCBI Taxonomy" id="321614"/>
    <lineage>
        <taxon>Eukaryota</taxon>
        <taxon>Fungi</taxon>
        <taxon>Dikarya</taxon>
        <taxon>Ascomycota</taxon>
        <taxon>Pezizomycotina</taxon>
        <taxon>Dothideomycetes</taxon>
        <taxon>Pleosporomycetidae</taxon>
        <taxon>Pleosporales</taxon>
        <taxon>Pleosporineae</taxon>
        <taxon>Phaeosphaeriaceae</taxon>
        <taxon>Parastagonospora</taxon>
    </lineage>
</organism>
<accession>Q0V1K5</accession>
<dbReference type="GeneID" id="5969576"/>
<dbReference type="EMBL" id="CH445327">
    <property type="protein sequence ID" value="EAT90321.1"/>
    <property type="molecule type" value="Genomic_DNA"/>
</dbReference>
<evidence type="ECO:0000313" key="2">
    <source>
        <dbReference type="EMBL" id="EAT90321.1"/>
    </source>
</evidence>
<reference evidence="3" key="1">
    <citation type="journal article" date="2007" name="Plant Cell">
        <title>Dothideomycete-plant interactions illuminated by genome sequencing and EST analysis of the wheat pathogen Stagonospora nodorum.</title>
        <authorList>
            <person name="Hane J.K."/>
            <person name="Lowe R.G."/>
            <person name="Solomon P.S."/>
            <person name="Tan K.C."/>
            <person name="Schoch C.L."/>
            <person name="Spatafora J.W."/>
            <person name="Crous P.W."/>
            <person name="Kodira C."/>
            <person name="Birren B.W."/>
            <person name="Galagan J.E."/>
            <person name="Torriani S.F."/>
            <person name="McDonald B.A."/>
            <person name="Oliver R.P."/>
        </authorList>
    </citation>
    <scope>NUCLEOTIDE SEQUENCE [LARGE SCALE GENOMIC DNA]</scope>
    <source>
        <strain evidence="3">SN15 / ATCC MYA-4574 / FGSC 10173</strain>
    </source>
</reference>
<feature type="compositionally biased region" description="Basic residues" evidence="1">
    <location>
        <begin position="103"/>
        <end position="113"/>
    </location>
</feature>
<feature type="region of interest" description="Disordered" evidence="1">
    <location>
        <begin position="77"/>
        <end position="113"/>
    </location>
</feature>
<dbReference type="AlphaFoldDB" id="Q0V1K5"/>
<gene>
    <name evidence="2" type="ORF">SNOG_02109</name>
</gene>
<dbReference type="HOGENOM" id="CLU_2134409_0_0_1"/>
<evidence type="ECO:0000256" key="1">
    <source>
        <dbReference type="SAM" id="MobiDB-lite"/>
    </source>
</evidence>